<feature type="transmembrane region" description="Helical" evidence="1">
    <location>
        <begin position="55"/>
        <end position="78"/>
    </location>
</feature>
<reference evidence="2 3" key="1">
    <citation type="submission" date="2019-01" db="EMBL/GenBank/DDBJ databases">
        <title>Lacibacter sp. strain TTM-7.</title>
        <authorList>
            <person name="Chen W.-M."/>
        </authorList>
    </citation>
    <scope>NUCLEOTIDE SEQUENCE [LARGE SCALE GENOMIC DNA]</scope>
    <source>
        <strain evidence="2 3">TTM-7</strain>
    </source>
</reference>
<feature type="transmembrane region" description="Helical" evidence="1">
    <location>
        <begin position="90"/>
        <end position="111"/>
    </location>
</feature>
<protein>
    <recommendedName>
        <fullName evidence="4">DUF1440 domain-containing protein</fullName>
    </recommendedName>
</protein>
<evidence type="ECO:0000313" key="3">
    <source>
        <dbReference type="Proteomes" id="UP000290204"/>
    </source>
</evidence>
<dbReference type="EMBL" id="SDHW01000005">
    <property type="protein sequence ID" value="RXK58894.1"/>
    <property type="molecule type" value="Genomic_DNA"/>
</dbReference>
<dbReference type="AlphaFoldDB" id="A0A4Q1CFU9"/>
<comment type="caution">
    <text evidence="2">The sequence shown here is derived from an EMBL/GenBank/DDBJ whole genome shotgun (WGS) entry which is preliminary data.</text>
</comment>
<feature type="transmembrane region" description="Helical" evidence="1">
    <location>
        <begin position="123"/>
        <end position="146"/>
    </location>
</feature>
<dbReference type="RefSeq" id="WP_129131950.1">
    <property type="nucleotide sequence ID" value="NZ_SDHW01000005.1"/>
</dbReference>
<accession>A0A4Q1CFU9</accession>
<organism evidence="2 3">
    <name type="scientific">Lacibacter luteus</name>
    <dbReference type="NCBI Taxonomy" id="2508719"/>
    <lineage>
        <taxon>Bacteria</taxon>
        <taxon>Pseudomonadati</taxon>
        <taxon>Bacteroidota</taxon>
        <taxon>Chitinophagia</taxon>
        <taxon>Chitinophagales</taxon>
        <taxon>Chitinophagaceae</taxon>
        <taxon>Lacibacter</taxon>
    </lineage>
</organism>
<keyword evidence="3" id="KW-1185">Reference proteome</keyword>
<evidence type="ECO:0008006" key="4">
    <source>
        <dbReference type="Google" id="ProtNLM"/>
    </source>
</evidence>
<gene>
    <name evidence="2" type="ORF">ESA94_16025</name>
</gene>
<proteinExistence type="predicted"/>
<sequence length="152" mass="16273">MWKQILKTGLLAGTLDIVAACTQAYVMRGTTPETVLKFIASGVLGSTAMKGGAEVALLGLLFHLVIAFSCTIVFFLVYPKLKLLHKNIALNSLLIAVIAWAVTTLIVIPLSKINPAPFQLQRAVIAILILYVCIGLPVAIGAKFFYSKTVTA</sequence>
<keyword evidence="1" id="KW-1133">Transmembrane helix</keyword>
<evidence type="ECO:0000256" key="1">
    <source>
        <dbReference type="SAM" id="Phobius"/>
    </source>
</evidence>
<name>A0A4Q1CFU9_9BACT</name>
<keyword evidence="1" id="KW-0472">Membrane</keyword>
<keyword evidence="1" id="KW-0812">Transmembrane</keyword>
<dbReference type="Proteomes" id="UP000290204">
    <property type="component" value="Unassembled WGS sequence"/>
</dbReference>
<evidence type="ECO:0000313" key="2">
    <source>
        <dbReference type="EMBL" id="RXK58894.1"/>
    </source>
</evidence>
<dbReference type="OrthoDB" id="7564746at2"/>